<evidence type="ECO:0000313" key="2">
    <source>
        <dbReference type="EMBL" id="MFD0690907.1"/>
    </source>
</evidence>
<reference evidence="3" key="1">
    <citation type="journal article" date="2019" name="Int. J. Syst. Evol. Microbiol.">
        <title>The Global Catalogue of Microorganisms (GCM) 10K type strain sequencing project: providing services to taxonomists for standard genome sequencing and annotation.</title>
        <authorList>
            <consortium name="The Broad Institute Genomics Platform"/>
            <consortium name="The Broad Institute Genome Sequencing Center for Infectious Disease"/>
            <person name="Wu L."/>
            <person name="Ma J."/>
        </authorList>
    </citation>
    <scope>NUCLEOTIDE SEQUENCE [LARGE SCALE GENOMIC DNA]</scope>
    <source>
        <strain evidence="3">JCM 9371</strain>
    </source>
</reference>
<dbReference type="RefSeq" id="WP_131756416.1">
    <property type="nucleotide sequence ID" value="NZ_CAACUY010000016.1"/>
</dbReference>
<feature type="signal peptide" evidence="1">
    <location>
        <begin position="1"/>
        <end position="36"/>
    </location>
</feature>
<accession>A0ABW2Y0U1</accession>
<keyword evidence="3" id="KW-1185">Reference proteome</keyword>
<gene>
    <name evidence="2" type="ORF">ACFQZM_40900</name>
</gene>
<name>A0ABW2Y0U1_9ACTN</name>
<dbReference type="EMBL" id="JBHTGP010000024">
    <property type="protein sequence ID" value="MFD0690907.1"/>
    <property type="molecule type" value="Genomic_DNA"/>
</dbReference>
<evidence type="ECO:0000256" key="1">
    <source>
        <dbReference type="SAM" id="SignalP"/>
    </source>
</evidence>
<evidence type="ECO:0000313" key="3">
    <source>
        <dbReference type="Proteomes" id="UP001597063"/>
    </source>
</evidence>
<feature type="chain" id="PRO_5047422545" evidence="1">
    <location>
        <begin position="37"/>
        <end position="172"/>
    </location>
</feature>
<proteinExistence type="predicted"/>
<sequence>MMKNSSRHRHFPRAWTRKAGAALALAAALGSGSVIVADPAAAGADRSTVRAPICNVYNGFRYQAPGHTEVYVVIDGKLHWVPDEITYHNLWATWDGLRSGIPNCESGDQLAFGAYLAREVETGMVYLLGRTKRWIPNMTIFNQYSFNPAAIKDRGRDFLAIYDRGPDIPARV</sequence>
<dbReference type="Proteomes" id="UP001597063">
    <property type="component" value="Unassembled WGS sequence"/>
</dbReference>
<protein>
    <submittedName>
        <fullName evidence="2">Uncharacterized protein</fullName>
    </submittedName>
</protein>
<keyword evidence="1" id="KW-0732">Signal</keyword>
<comment type="caution">
    <text evidence="2">The sequence shown here is derived from an EMBL/GenBank/DDBJ whole genome shotgun (WGS) entry which is preliminary data.</text>
</comment>
<organism evidence="2 3">
    <name type="scientific">Actinomadura fibrosa</name>
    <dbReference type="NCBI Taxonomy" id="111802"/>
    <lineage>
        <taxon>Bacteria</taxon>
        <taxon>Bacillati</taxon>
        <taxon>Actinomycetota</taxon>
        <taxon>Actinomycetes</taxon>
        <taxon>Streptosporangiales</taxon>
        <taxon>Thermomonosporaceae</taxon>
        <taxon>Actinomadura</taxon>
    </lineage>
</organism>